<organism evidence="2 3">
    <name type="scientific">Rotaria magnacalcarata</name>
    <dbReference type="NCBI Taxonomy" id="392030"/>
    <lineage>
        <taxon>Eukaryota</taxon>
        <taxon>Metazoa</taxon>
        <taxon>Spiralia</taxon>
        <taxon>Gnathifera</taxon>
        <taxon>Rotifera</taxon>
        <taxon>Eurotatoria</taxon>
        <taxon>Bdelloidea</taxon>
        <taxon>Philodinida</taxon>
        <taxon>Philodinidae</taxon>
        <taxon>Rotaria</taxon>
    </lineage>
</organism>
<sequence length="65" mass="6900">GERDGQTLSPPPSMLTDETTKNDNNLTSTSSSNNSSTELAYLPIGCSVSAKYRGAFCSGKSFMFV</sequence>
<proteinExistence type="predicted"/>
<reference evidence="2" key="1">
    <citation type="submission" date="2021-02" db="EMBL/GenBank/DDBJ databases">
        <authorList>
            <person name="Nowell W R."/>
        </authorList>
    </citation>
    <scope>NUCLEOTIDE SEQUENCE</scope>
</reference>
<comment type="caution">
    <text evidence="2">The sequence shown here is derived from an EMBL/GenBank/DDBJ whole genome shotgun (WGS) entry which is preliminary data.</text>
</comment>
<feature type="non-terminal residue" evidence="2">
    <location>
        <position position="1"/>
    </location>
</feature>
<gene>
    <name evidence="2" type="ORF">SMN809_LOCUS82794</name>
</gene>
<evidence type="ECO:0000313" key="3">
    <source>
        <dbReference type="Proteomes" id="UP000676336"/>
    </source>
</evidence>
<feature type="region of interest" description="Disordered" evidence="1">
    <location>
        <begin position="1"/>
        <end position="37"/>
    </location>
</feature>
<dbReference type="EMBL" id="CAJOBI010353020">
    <property type="protein sequence ID" value="CAF5222338.1"/>
    <property type="molecule type" value="Genomic_DNA"/>
</dbReference>
<dbReference type="Proteomes" id="UP000676336">
    <property type="component" value="Unassembled WGS sequence"/>
</dbReference>
<accession>A0A8S3JUT7</accession>
<name>A0A8S3JUT7_9BILA</name>
<evidence type="ECO:0000313" key="2">
    <source>
        <dbReference type="EMBL" id="CAF5222338.1"/>
    </source>
</evidence>
<feature type="compositionally biased region" description="Low complexity" evidence="1">
    <location>
        <begin position="22"/>
        <end position="37"/>
    </location>
</feature>
<protein>
    <submittedName>
        <fullName evidence="2">Uncharacterized protein</fullName>
    </submittedName>
</protein>
<dbReference type="AlphaFoldDB" id="A0A8S3JUT7"/>
<evidence type="ECO:0000256" key="1">
    <source>
        <dbReference type="SAM" id="MobiDB-lite"/>
    </source>
</evidence>